<proteinExistence type="predicted"/>
<sequence>GGTDPGFPMLAKHAAATARLSTATNDYDIPRLSEYGAFLTEPEQHLIIDEMDALTANGGTWAAIDSDTTGVALSTKHVLGAGSIEFDKVDGLANSGIGGITKALTAIDLSGSSPHDILQTVVQVGATSELDGGSAYFFLRLGTNSTDYNEWRIDGTEFTAGIWETVALEIGDASFAGQGGDGITWTAITYIAVGFSFDAVGDTLANIYVDEISFHTNQHVNAAINAEISSSVTSANVNVQKIAGSPTTKGAGNAGNGSQRIVLATDDINMAAINAAVVGSISGSGSPSVDSYSTAAVNVATGANSELVGTPGANKQIWVYGLVLSANVAGTFSLQDEDDTALSGIMTIALAGGFVMNPSGNFAMPWIKVATNKALEIDCVACTADGIITYAIVSV</sequence>
<organism evidence="1">
    <name type="scientific">marine sediment metagenome</name>
    <dbReference type="NCBI Taxonomy" id="412755"/>
    <lineage>
        <taxon>unclassified sequences</taxon>
        <taxon>metagenomes</taxon>
        <taxon>ecological metagenomes</taxon>
    </lineage>
</organism>
<accession>A0A0F9QHZ2</accession>
<reference evidence="1" key="1">
    <citation type="journal article" date="2015" name="Nature">
        <title>Complex archaea that bridge the gap between prokaryotes and eukaryotes.</title>
        <authorList>
            <person name="Spang A."/>
            <person name="Saw J.H."/>
            <person name="Jorgensen S.L."/>
            <person name="Zaremba-Niedzwiedzka K."/>
            <person name="Martijn J."/>
            <person name="Lind A.E."/>
            <person name="van Eijk R."/>
            <person name="Schleper C."/>
            <person name="Guy L."/>
            <person name="Ettema T.J."/>
        </authorList>
    </citation>
    <scope>NUCLEOTIDE SEQUENCE</scope>
</reference>
<dbReference type="EMBL" id="LAZR01004863">
    <property type="protein sequence ID" value="KKN04923.1"/>
    <property type="molecule type" value="Genomic_DNA"/>
</dbReference>
<protein>
    <submittedName>
        <fullName evidence="1">Uncharacterized protein</fullName>
    </submittedName>
</protein>
<name>A0A0F9QHZ2_9ZZZZ</name>
<evidence type="ECO:0000313" key="1">
    <source>
        <dbReference type="EMBL" id="KKN04923.1"/>
    </source>
</evidence>
<comment type="caution">
    <text evidence="1">The sequence shown here is derived from an EMBL/GenBank/DDBJ whole genome shotgun (WGS) entry which is preliminary data.</text>
</comment>
<feature type="non-terminal residue" evidence="1">
    <location>
        <position position="1"/>
    </location>
</feature>
<gene>
    <name evidence="1" type="ORF">LCGC14_1092390</name>
</gene>
<dbReference type="AlphaFoldDB" id="A0A0F9QHZ2"/>